<reference evidence="2 3" key="1">
    <citation type="submission" date="2016-10" db="EMBL/GenBank/DDBJ databases">
        <authorList>
            <person name="de Groot N.N."/>
        </authorList>
    </citation>
    <scope>NUCLEOTIDE SEQUENCE [LARGE SCALE GENOMIC DNA]</scope>
    <source>
        <strain evidence="2 3">DSM 19803</strain>
    </source>
</reference>
<gene>
    <name evidence="2" type="ORF">SAMN04488027_106173</name>
</gene>
<dbReference type="STRING" id="470826.SAMN04488027_106173"/>
<dbReference type="EMBL" id="FNCW01000006">
    <property type="protein sequence ID" value="SDG76208.1"/>
    <property type="molecule type" value="Genomic_DNA"/>
</dbReference>
<dbReference type="OrthoDB" id="675330at2"/>
<dbReference type="RefSeq" id="WP_093367905.1">
    <property type="nucleotide sequence ID" value="NZ_FNCW01000006.1"/>
</dbReference>
<accession>A0A1G7WW90</accession>
<evidence type="ECO:0008006" key="4">
    <source>
        <dbReference type="Google" id="ProtNLM"/>
    </source>
</evidence>
<sequence>MTKKTIFLILFTFIFSFYAKAQDAKDDKIEQLKIAFFTKELNLTASEAKRFWPVYNDHNTRYENLRSTEWNQIKSRLNNVKDLNPAEAERLLNDYMAYKQARVDYRVDFVNDLKEVISAKQIMMLKKAEYDFHKKLLKQYRSDKSSKD</sequence>
<dbReference type="Proteomes" id="UP000199296">
    <property type="component" value="Unassembled WGS sequence"/>
</dbReference>
<organism evidence="2 3">
    <name type="scientific">Psychroflexus sediminis</name>
    <dbReference type="NCBI Taxonomy" id="470826"/>
    <lineage>
        <taxon>Bacteria</taxon>
        <taxon>Pseudomonadati</taxon>
        <taxon>Bacteroidota</taxon>
        <taxon>Flavobacteriia</taxon>
        <taxon>Flavobacteriales</taxon>
        <taxon>Flavobacteriaceae</taxon>
        <taxon>Psychroflexus</taxon>
    </lineage>
</organism>
<feature type="chain" id="PRO_5011678229" description="Sensor of ECF-type sigma factor" evidence="1">
    <location>
        <begin position="22"/>
        <end position="148"/>
    </location>
</feature>
<feature type="signal peptide" evidence="1">
    <location>
        <begin position="1"/>
        <end position="21"/>
    </location>
</feature>
<evidence type="ECO:0000313" key="2">
    <source>
        <dbReference type="EMBL" id="SDG76208.1"/>
    </source>
</evidence>
<dbReference type="AlphaFoldDB" id="A0A1G7WW90"/>
<keyword evidence="1" id="KW-0732">Signal</keyword>
<evidence type="ECO:0000313" key="3">
    <source>
        <dbReference type="Proteomes" id="UP000199296"/>
    </source>
</evidence>
<proteinExistence type="predicted"/>
<protein>
    <recommendedName>
        <fullName evidence="4">Sensor of ECF-type sigma factor</fullName>
    </recommendedName>
</protein>
<evidence type="ECO:0000256" key="1">
    <source>
        <dbReference type="SAM" id="SignalP"/>
    </source>
</evidence>
<name>A0A1G7WW90_9FLAO</name>
<keyword evidence="3" id="KW-1185">Reference proteome</keyword>